<dbReference type="Gene3D" id="3.40.140.10">
    <property type="entry name" value="Cytidine Deaminase, domain 2"/>
    <property type="match status" value="1"/>
</dbReference>
<evidence type="ECO:0000259" key="6">
    <source>
        <dbReference type="PROSITE" id="PS50249"/>
    </source>
</evidence>
<accession>A0A6H1ZT28</accession>
<dbReference type="EMBL" id="MT144236">
    <property type="protein sequence ID" value="QJA51083.1"/>
    <property type="molecule type" value="Genomic_DNA"/>
</dbReference>
<name>A0A6H1ZT28_9ZZZZ</name>
<evidence type="ECO:0000256" key="3">
    <source>
        <dbReference type="ARBA" id="ARBA00022801"/>
    </source>
</evidence>
<dbReference type="GO" id="GO:0008237">
    <property type="term" value="F:metallopeptidase activity"/>
    <property type="evidence" value="ECO:0007669"/>
    <property type="project" value="UniProtKB-KW"/>
</dbReference>
<reference evidence="7" key="1">
    <citation type="submission" date="2020-03" db="EMBL/GenBank/DDBJ databases">
        <title>The deep terrestrial virosphere.</title>
        <authorList>
            <person name="Holmfeldt K."/>
            <person name="Nilsson E."/>
            <person name="Simone D."/>
            <person name="Lopez-Fernandez M."/>
            <person name="Wu X."/>
            <person name="de Brujin I."/>
            <person name="Lundin D."/>
            <person name="Andersson A."/>
            <person name="Bertilsson S."/>
            <person name="Dopson M."/>
        </authorList>
    </citation>
    <scope>NUCLEOTIDE SEQUENCE</scope>
    <source>
        <strain evidence="7">TM448A01973</strain>
        <strain evidence="8">TM448B02147</strain>
    </source>
</reference>
<evidence type="ECO:0000256" key="5">
    <source>
        <dbReference type="ARBA" id="ARBA00023049"/>
    </source>
</evidence>
<dbReference type="InterPro" id="IPR025657">
    <property type="entry name" value="RadC_JAB"/>
</dbReference>
<dbReference type="Pfam" id="PF04002">
    <property type="entry name" value="RadC"/>
    <property type="match status" value="1"/>
</dbReference>
<proteinExistence type="predicted"/>
<evidence type="ECO:0000313" key="8">
    <source>
        <dbReference type="EMBL" id="QJI00872.1"/>
    </source>
</evidence>
<dbReference type="PROSITE" id="PS01302">
    <property type="entry name" value="UPF0758"/>
    <property type="match status" value="1"/>
</dbReference>
<evidence type="ECO:0000256" key="2">
    <source>
        <dbReference type="ARBA" id="ARBA00022723"/>
    </source>
</evidence>
<dbReference type="EMBL" id="MT144882">
    <property type="protein sequence ID" value="QJI00872.1"/>
    <property type="molecule type" value="Genomic_DNA"/>
</dbReference>
<keyword evidence="3" id="KW-0378">Hydrolase</keyword>
<dbReference type="InterPro" id="IPR037518">
    <property type="entry name" value="MPN"/>
</dbReference>
<dbReference type="GO" id="GO:0046872">
    <property type="term" value="F:metal ion binding"/>
    <property type="evidence" value="ECO:0007669"/>
    <property type="project" value="UniProtKB-KW"/>
</dbReference>
<organism evidence="7">
    <name type="scientific">viral metagenome</name>
    <dbReference type="NCBI Taxonomy" id="1070528"/>
    <lineage>
        <taxon>unclassified sequences</taxon>
        <taxon>metagenomes</taxon>
        <taxon>organismal metagenomes</taxon>
    </lineage>
</organism>
<dbReference type="InterPro" id="IPR001405">
    <property type="entry name" value="UPF0758"/>
</dbReference>
<dbReference type="CDD" id="cd08071">
    <property type="entry name" value="MPN_DUF2466"/>
    <property type="match status" value="1"/>
</dbReference>
<gene>
    <name evidence="7" type="ORF">TM448A01973_0015</name>
    <name evidence="8" type="ORF">TM448B02147_0008</name>
</gene>
<keyword evidence="1" id="KW-0645">Protease</keyword>
<dbReference type="AlphaFoldDB" id="A0A6H1ZT28"/>
<dbReference type="InterPro" id="IPR020891">
    <property type="entry name" value="UPF0758_CS"/>
</dbReference>
<evidence type="ECO:0000256" key="4">
    <source>
        <dbReference type="ARBA" id="ARBA00022833"/>
    </source>
</evidence>
<feature type="domain" description="MPN" evidence="6">
    <location>
        <begin position="9"/>
        <end position="132"/>
    </location>
</feature>
<sequence>MRFKQSEETIHHPEAAYLMVRNRLRYKQQEDFLVLALDAKHHVVGRPVLIARRTANRVDVHARDVFREAIRRNAVAVILVHNHPSGDAEPSMEDKALTSRMQKAGEVVGIPVLDHLVVSDSGYVAFSEKELL</sequence>
<keyword evidence="4" id="KW-0862">Zinc</keyword>
<keyword evidence="2" id="KW-0479">Metal-binding</keyword>
<evidence type="ECO:0000313" key="7">
    <source>
        <dbReference type="EMBL" id="QJA51083.1"/>
    </source>
</evidence>
<keyword evidence="5" id="KW-0482">Metalloprotease</keyword>
<protein>
    <submittedName>
        <fullName evidence="7">Putative DNA repair protein</fullName>
    </submittedName>
</protein>
<dbReference type="GO" id="GO:0006508">
    <property type="term" value="P:proteolysis"/>
    <property type="evidence" value="ECO:0007669"/>
    <property type="project" value="UniProtKB-KW"/>
</dbReference>
<dbReference type="PROSITE" id="PS50249">
    <property type="entry name" value="MPN"/>
    <property type="match status" value="1"/>
</dbReference>
<dbReference type="PANTHER" id="PTHR30471">
    <property type="entry name" value="DNA REPAIR PROTEIN RADC"/>
    <property type="match status" value="1"/>
</dbReference>
<dbReference type="SUPFAM" id="SSF102712">
    <property type="entry name" value="JAB1/MPN domain"/>
    <property type="match status" value="1"/>
</dbReference>
<dbReference type="PANTHER" id="PTHR30471:SF3">
    <property type="entry name" value="UPF0758 PROTEIN YEES-RELATED"/>
    <property type="match status" value="1"/>
</dbReference>
<evidence type="ECO:0000256" key="1">
    <source>
        <dbReference type="ARBA" id="ARBA00022670"/>
    </source>
</evidence>